<dbReference type="InterPro" id="IPR009060">
    <property type="entry name" value="UBA-like_sf"/>
</dbReference>
<accession>A0A0G1JJV6</accession>
<reference evidence="7 8" key="1">
    <citation type="journal article" date="2015" name="Nature">
        <title>rRNA introns, odd ribosomes, and small enigmatic genomes across a large radiation of phyla.</title>
        <authorList>
            <person name="Brown C.T."/>
            <person name="Hug L.A."/>
            <person name="Thomas B.C."/>
            <person name="Sharon I."/>
            <person name="Castelle C.J."/>
            <person name="Singh A."/>
            <person name="Wilkins M.J."/>
            <person name="Williams K.H."/>
            <person name="Banfield J.F."/>
        </authorList>
    </citation>
    <scope>NUCLEOTIDE SEQUENCE [LARGE SCALE GENOMIC DNA]</scope>
</reference>
<dbReference type="HAMAP" id="MF_00050">
    <property type="entry name" value="EF_Ts"/>
    <property type="match status" value="1"/>
</dbReference>
<feature type="region of interest" description="Involved in Mg(2+) ion dislocation from EF-Tu" evidence="5">
    <location>
        <begin position="78"/>
        <end position="81"/>
    </location>
</feature>
<comment type="caution">
    <text evidence="7">The sequence shown here is derived from an EMBL/GenBank/DDBJ whole genome shotgun (WGS) entry which is preliminary data.</text>
</comment>
<dbReference type="InterPro" id="IPR018101">
    <property type="entry name" value="Transl_elong_Ts_CS"/>
</dbReference>
<proteinExistence type="inferred from homology"/>
<dbReference type="PROSITE" id="PS01126">
    <property type="entry name" value="EF_TS_1"/>
    <property type="match status" value="1"/>
</dbReference>
<feature type="domain" description="Translation elongation factor EFTs/EF1B dimerisation" evidence="6">
    <location>
        <begin position="69"/>
        <end position="147"/>
    </location>
</feature>
<dbReference type="PANTHER" id="PTHR11741:SF0">
    <property type="entry name" value="ELONGATION FACTOR TS, MITOCHONDRIAL"/>
    <property type="match status" value="1"/>
</dbReference>
<dbReference type="EMBL" id="LCJG01000053">
    <property type="protein sequence ID" value="KKT71896.1"/>
    <property type="molecule type" value="Genomic_DNA"/>
</dbReference>
<evidence type="ECO:0000313" key="7">
    <source>
        <dbReference type="EMBL" id="KKT71896.1"/>
    </source>
</evidence>
<dbReference type="Gene3D" id="1.10.8.10">
    <property type="entry name" value="DNA helicase RuvA subunit, C-terminal domain"/>
    <property type="match status" value="1"/>
</dbReference>
<evidence type="ECO:0000259" key="6">
    <source>
        <dbReference type="Pfam" id="PF00889"/>
    </source>
</evidence>
<dbReference type="FunFam" id="1.10.8.10:FF:000001">
    <property type="entry name" value="Elongation factor Ts"/>
    <property type="match status" value="1"/>
</dbReference>
<comment type="similarity">
    <text evidence="1 5">Belongs to the EF-Ts family.</text>
</comment>
<dbReference type="InterPro" id="IPR014039">
    <property type="entry name" value="Transl_elong_EFTs/EF1B_dimer"/>
</dbReference>
<dbReference type="SUPFAM" id="SSF46934">
    <property type="entry name" value="UBA-like"/>
    <property type="match status" value="1"/>
</dbReference>
<dbReference type="PANTHER" id="PTHR11741">
    <property type="entry name" value="ELONGATION FACTOR TS"/>
    <property type="match status" value="1"/>
</dbReference>
<dbReference type="Proteomes" id="UP000034835">
    <property type="component" value="Unassembled WGS sequence"/>
</dbReference>
<dbReference type="PATRIC" id="fig|1618384.3.peg.1030"/>
<dbReference type="CDD" id="cd14275">
    <property type="entry name" value="UBA_EF-Ts"/>
    <property type="match status" value="1"/>
</dbReference>
<dbReference type="STRING" id="1618384.UW68_C0053G0010"/>
<evidence type="ECO:0000256" key="5">
    <source>
        <dbReference type="HAMAP-Rule" id="MF_00050"/>
    </source>
</evidence>
<evidence type="ECO:0000256" key="3">
    <source>
        <dbReference type="ARBA" id="ARBA00022768"/>
    </source>
</evidence>
<dbReference type="SUPFAM" id="SSF54713">
    <property type="entry name" value="Elongation factor Ts (EF-Ts), dimerisation domain"/>
    <property type="match status" value="1"/>
</dbReference>
<name>A0A0G1JJV6_9BACT</name>
<evidence type="ECO:0000313" key="8">
    <source>
        <dbReference type="Proteomes" id="UP000034835"/>
    </source>
</evidence>
<evidence type="ECO:0000256" key="4">
    <source>
        <dbReference type="ARBA" id="ARBA00022917"/>
    </source>
</evidence>
<dbReference type="GO" id="GO:0005737">
    <property type="term" value="C:cytoplasm"/>
    <property type="evidence" value="ECO:0007669"/>
    <property type="project" value="UniProtKB-SubCell"/>
</dbReference>
<dbReference type="GO" id="GO:0003746">
    <property type="term" value="F:translation elongation factor activity"/>
    <property type="evidence" value="ECO:0007669"/>
    <property type="project" value="UniProtKB-UniRule"/>
</dbReference>
<dbReference type="InterPro" id="IPR036402">
    <property type="entry name" value="EF-Ts_dimer_sf"/>
</dbReference>
<dbReference type="AlphaFoldDB" id="A0A0G1JJV6"/>
<comment type="function">
    <text evidence="5">Associates with the EF-Tu.GDP complex and induces the exchange of GDP to GTP. It remains bound to the aminoacyl-tRNA.EF-Tu.GTP complex up to the GTP hydrolysis stage on the ribosome.</text>
</comment>
<organism evidence="7 8">
    <name type="scientific">Candidatus Collierbacteria bacterium GW2011_GWB1_44_6</name>
    <dbReference type="NCBI Taxonomy" id="1618384"/>
    <lineage>
        <taxon>Bacteria</taxon>
        <taxon>Candidatus Collieribacteriota</taxon>
    </lineage>
</organism>
<protein>
    <recommendedName>
        <fullName evidence="2 5">Elongation factor Ts</fullName>
        <shortName evidence="5">EF-Ts</shortName>
    </recommendedName>
</protein>
<evidence type="ECO:0000256" key="2">
    <source>
        <dbReference type="ARBA" id="ARBA00016956"/>
    </source>
</evidence>
<dbReference type="InterPro" id="IPR001816">
    <property type="entry name" value="Transl_elong_EFTs/EF1B"/>
</dbReference>
<comment type="subcellular location">
    <subcellularLocation>
        <location evidence="5">Cytoplasm</location>
    </subcellularLocation>
</comment>
<dbReference type="NCBIfam" id="TIGR00116">
    <property type="entry name" value="tsf"/>
    <property type="match status" value="1"/>
</dbReference>
<sequence>MMDKIKELRVNTGAGVMDAKKALEEAGGDMNKAAEIIRAKGLAKAESKSNREVNSGKVYCYTHGGGTSASMVEVACETDFVAKTPEFETLCKEITLQIVSMNPESVEVLLKQEYIRDGGKTIEELVKELISKTGENIQIVRFARFKLGEE</sequence>
<keyword evidence="4 5" id="KW-0648">Protein biosynthesis</keyword>
<evidence type="ECO:0000256" key="1">
    <source>
        <dbReference type="ARBA" id="ARBA00005532"/>
    </source>
</evidence>
<dbReference type="Gene3D" id="3.30.479.20">
    <property type="entry name" value="Elongation factor Ts, dimerisation domain"/>
    <property type="match status" value="1"/>
</dbReference>
<dbReference type="Pfam" id="PF00889">
    <property type="entry name" value="EF_TS"/>
    <property type="match status" value="1"/>
</dbReference>
<keyword evidence="3 5" id="KW-0251">Elongation factor</keyword>
<keyword evidence="5" id="KW-0963">Cytoplasm</keyword>
<gene>
    <name evidence="5" type="primary">tsf</name>
    <name evidence="7" type="ORF">UW68_C0053G0010</name>
</gene>